<dbReference type="PANTHER" id="PTHR23150:SF19">
    <property type="entry name" value="FORMYLGLYCINE-GENERATING ENZYME"/>
    <property type="match status" value="1"/>
</dbReference>
<accession>A0ABS3AS66</accession>
<comment type="catalytic activity">
    <reaction evidence="3">
        <text>L-threonyl-[protein] + ATP = O-phospho-L-threonyl-[protein] + ADP + H(+)</text>
        <dbReference type="Rhea" id="RHEA:46608"/>
        <dbReference type="Rhea" id="RHEA-COMP:11060"/>
        <dbReference type="Rhea" id="RHEA-COMP:11605"/>
        <dbReference type="ChEBI" id="CHEBI:15378"/>
        <dbReference type="ChEBI" id="CHEBI:30013"/>
        <dbReference type="ChEBI" id="CHEBI:30616"/>
        <dbReference type="ChEBI" id="CHEBI:61977"/>
        <dbReference type="ChEBI" id="CHEBI:456216"/>
        <dbReference type="EC" id="2.7.11.1"/>
    </reaction>
</comment>
<gene>
    <name evidence="6" type="ORF">JYU14_00010</name>
</gene>
<evidence type="ECO:0000256" key="4">
    <source>
        <dbReference type="ARBA" id="ARBA00048679"/>
    </source>
</evidence>
<comment type="catalytic activity">
    <reaction evidence="4">
        <text>L-seryl-[protein] + ATP = O-phospho-L-seryl-[protein] + ADP + H(+)</text>
        <dbReference type="Rhea" id="RHEA:17989"/>
        <dbReference type="Rhea" id="RHEA-COMP:9863"/>
        <dbReference type="Rhea" id="RHEA-COMP:11604"/>
        <dbReference type="ChEBI" id="CHEBI:15378"/>
        <dbReference type="ChEBI" id="CHEBI:29999"/>
        <dbReference type="ChEBI" id="CHEBI:30616"/>
        <dbReference type="ChEBI" id="CHEBI:83421"/>
        <dbReference type="ChEBI" id="CHEBI:456216"/>
        <dbReference type="EC" id="2.7.11.1"/>
    </reaction>
</comment>
<dbReference type="InterPro" id="IPR051043">
    <property type="entry name" value="Sulfatase_Mod_Factor_Kinase"/>
</dbReference>
<dbReference type="InterPro" id="IPR005532">
    <property type="entry name" value="SUMF_dom"/>
</dbReference>
<dbReference type="SUPFAM" id="SSF56112">
    <property type="entry name" value="Protein kinase-like (PK-like)"/>
    <property type="match status" value="1"/>
</dbReference>
<evidence type="ECO:0000256" key="3">
    <source>
        <dbReference type="ARBA" id="ARBA00047899"/>
    </source>
</evidence>
<protein>
    <recommendedName>
        <fullName evidence="1">non-specific serine/threonine protein kinase</fullName>
        <ecNumber evidence="1">2.7.11.1</ecNumber>
    </recommendedName>
</protein>
<comment type="caution">
    <text evidence="6">The sequence shown here is derived from an EMBL/GenBank/DDBJ whole genome shotgun (WGS) entry which is preliminary data.</text>
</comment>
<keyword evidence="2" id="KW-0808">Transferase</keyword>
<reference evidence="6 7" key="1">
    <citation type="submission" date="2021-02" db="EMBL/GenBank/DDBJ databases">
        <title>Activity-based single-cell genomes from oceanic crustal fluid captures similar information to metagenomic and metatranscriptomic surveys with orders of magnitude less sampling.</title>
        <authorList>
            <person name="D'Angelo T.S."/>
            <person name="Orcutt B.N."/>
        </authorList>
    </citation>
    <scope>NUCLEOTIDE SEQUENCE [LARGE SCALE GENOMIC DNA]</scope>
    <source>
        <strain evidence="6">AH-315-G07</strain>
    </source>
</reference>
<organism evidence="6 7">
    <name type="scientific">Simkania negevensis</name>
    <dbReference type="NCBI Taxonomy" id="83561"/>
    <lineage>
        <taxon>Bacteria</taxon>
        <taxon>Pseudomonadati</taxon>
        <taxon>Chlamydiota</taxon>
        <taxon>Chlamydiia</taxon>
        <taxon>Parachlamydiales</taxon>
        <taxon>Simkaniaceae</taxon>
        <taxon>Simkania</taxon>
    </lineage>
</organism>
<sequence length="526" mass="59289">MVVAPRIGSVRIIKELGRDVYGTLYWAYEGREKVLLRVIAPEISNAENFLVRFELLKSLLPAISHQNIVEFVSLGTADNLYYFTKRLSEADVRTTLQEFKPDSYANSGWLKASILEQVASGLEYLEDLQDSYHRTGLVHGHLHPEQIHLFFEKEERPSRNIVAKIDGFGEPFLFYGEEEYALLVHTMAYSQHESSSPLFAREPFRSWKVRNNMTLTHKDVQYSFGAVASFLHTGAPPCRGFTDDGSFSQTDHSDQWKKIITTSCHAPYGRGYSSFGDVAAAATELRIGYEESHPDLLKAKKYQLPPGMALVALDSKAILGANDGSVVEKPAFKGIISPFFIDIAPVTCQEFTAFMPSYAPSTYSKKPDCSATLVSKKMAKDYCEWRSKEEGLAPGSYRLPTEYEWEAAVRGATGEQYPWGEEMDKERLYCGYGKEYGTCSVKQFPPGRFGLYDMLGNVWEWTSSFFSPHPLAKDLVKGYSSKLYVVKGGCWHTPLQQCRASLRAAFPEYERRGDIGFRCVRSVDVG</sequence>
<dbReference type="EC" id="2.7.11.1" evidence="1"/>
<dbReference type="InterPro" id="IPR016187">
    <property type="entry name" value="CTDL_fold"/>
</dbReference>
<dbReference type="PANTHER" id="PTHR23150">
    <property type="entry name" value="SULFATASE MODIFYING FACTOR 1, 2"/>
    <property type="match status" value="1"/>
</dbReference>
<dbReference type="Gene3D" id="3.90.1580.10">
    <property type="entry name" value="paralog of FGE (formylglycine-generating enzyme)"/>
    <property type="match status" value="1"/>
</dbReference>
<dbReference type="Gene3D" id="3.30.200.20">
    <property type="entry name" value="Phosphorylase Kinase, domain 1"/>
    <property type="match status" value="1"/>
</dbReference>
<dbReference type="Gene3D" id="1.10.510.10">
    <property type="entry name" value="Transferase(Phosphotransferase) domain 1"/>
    <property type="match status" value="1"/>
</dbReference>
<dbReference type="InterPro" id="IPR042095">
    <property type="entry name" value="SUMF_sf"/>
</dbReference>
<name>A0ABS3AS66_9BACT</name>
<dbReference type="Pfam" id="PF03781">
    <property type="entry name" value="FGE-sulfatase"/>
    <property type="match status" value="1"/>
</dbReference>
<keyword evidence="7" id="KW-1185">Reference proteome</keyword>
<dbReference type="Proteomes" id="UP000722121">
    <property type="component" value="Unassembled WGS sequence"/>
</dbReference>
<evidence type="ECO:0000256" key="1">
    <source>
        <dbReference type="ARBA" id="ARBA00012513"/>
    </source>
</evidence>
<dbReference type="SUPFAM" id="SSF56436">
    <property type="entry name" value="C-type lectin-like"/>
    <property type="match status" value="1"/>
</dbReference>
<dbReference type="PROSITE" id="PS50011">
    <property type="entry name" value="PROTEIN_KINASE_DOM"/>
    <property type="match status" value="1"/>
</dbReference>
<keyword evidence="2" id="KW-0418">Kinase</keyword>
<evidence type="ECO:0000313" key="7">
    <source>
        <dbReference type="Proteomes" id="UP000722121"/>
    </source>
</evidence>
<evidence type="ECO:0000259" key="5">
    <source>
        <dbReference type="PROSITE" id="PS50011"/>
    </source>
</evidence>
<feature type="domain" description="Protein kinase" evidence="5">
    <location>
        <begin position="10"/>
        <end position="296"/>
    </location>
</feature>
<dbReference type="InterPro" id="IPR011009">
    <property type="entry name" value="Kinase-like_dom_sf"/>
</dbReference>
<proteinExistence type="predicted"/>
<dbReference type="InterPro" id="IPR000719">
    <property type="entry name" value="Prot_kinase_dom"/>
</dbReference>
<evidence type="ECO:0000313" key="6">
    <source>
        <dbReference type="EMBL" id="MBN4066458.1"/>
    </source>
</evidence>
<dbReference type="EMBL" id="JAFITR010000001">
    <property type="protein sequence ID" value="MBN4066458.1"/>
    <property type="molecule type" value="Genomic_DNA"/>
</dbReference>
<evidence type="ECO:0000256" key="2">
    <source>
        <dbReference type="ARBA" id="ARBA00022777"/>
    </source>
</evidence>